<dbReference type="InterPro" id="IPR001611">
    <property type="entry name" value="Leu-rich_rpt"/>
</dbReference>
<dbReference type="Pfam" id="PF13516">
    <property type="entry name" value="LRR_6"/>
    <property type="match status" value="3"/>
</dbReference>
<dbReference type="InterPro" id="IPR032675">
    <property type="entry name" value="LRR_dom_sf"/>
</dbReference>
<feature type="region of interest" description="Disordered" evidence="4">
    <location>
        <begin position="705"/>
        <end position="755"/>
    </location>
</feature>
<evidence type="ECO:0000256" key="2">
    <source>
        <dbReference type="ARBA" id="ARBA00022737"/>
    </source>
</evidence>
<name>A0A1S3H074_LINAN</name>
<dbReference type="PROSITE" id="PS51450">
    <property type="entry name" value="LRR"/>
    <property type="match status" value="1"/>
</dbReference>
<dbReference type="SMART" id="SM00367">
    <property type="entry name" value="LRR_CC"/>
    <property type="match status" value="3"/>
</dbReference>
<dbReference type="InterPro" id="IPR006553">
    <property type="entry name" value="Leu-rich_rpt_Cys-con_subtyp"/>
</dbReference>
<dbReference type="RefSeq" id="XP_013379525.1">
    <property type="nucleotide sequence ID" value="XM_013524071.2"/>
</dbReference>
<evidence type="ECO:0000313" key="5">
    <source>
        <dbReference type="Proteomes" id="UP000085678"/>
    </source>
</evidence>
<feature type="region of interest" description="Disordered" evidence="4">
    <location>
        <begin position="596"/>
        <end position="682"/>
    </location>
</feature>
<protein>
    <submittedName>
        <fullName evidence="6">Uncharacterized protein LOC106151011</fullName>
    </submittedName>
</protein>
<feature type="compositionally biased region" description="Basic and acidic residues" evidence="4">
    <location>
        <begin position="789"/>
        <end position="800"/>
    </location>
</feature>
<dbReference type="PANTHER" id="PTHR24112">
    <property type="entry name" value="LEUCINE-RICH REPEAT, ISOFORM F-RELATED"/>
    <property type="match status" value="1"/>
</dbReference>
<feature type="region of interest" description="Disordered" evidence="4">
    <location>
        <begin position="995"/>
        <end position="1031"/>
    </location>
</feature>
<keyword evidence="2" id="KW-0677">Repeat</keyword>
<evidence type="ECO:0000313" key="6">
    <source>
        <dbReference type="RefSeq" id="XP_013379525.1"/>
    </source>
</evidence>
<proteinExistence type="inferred from homology"/>
<accession>A0A1S3H074</accession>
<evidence type="ECO:0000256" key="3">
    <source>
        <dbReference type="ARBA" id="ARBA00038315"/>
    </source>
</evidence>
<dbReference type="InterPro" id="IPR051279">
    <property type="entry name" value="PP1-Reg/Actin-Interact_Protein"/>
</dbReference>
<sequence length="1086" mass="118620">MSEQENYTQLAPAVIQGENEVNELVQISEEQPRITFSDGKQTADIASDTVPENDTKIIKKIKEKSKDRKVSFPDVTVVSGYADPPNPWHGVSGLSTDSLISAYKHHCEKLNIKPLQRLLSQLQVIQDFDARQETLFLKGERLDARHVEAIEEIFRRVQFRTVDMEATNLDDESANALFEMIEYYDSAGRLNIAFNKSIGPRGWMSCSRLIKKAPSLEYLDVRNCTISDQGMGILGRSLRLGSTLSILHMENVGLAGRPLLILVAALKLNELLRELFLADNRLMPSDAIQLGNLLKFNHRLKLLDIRNNHIQDVGLTHLSDGLYEQSLDNGLHTLVLWNNQLTFQGMQSLSRALSSTKCLQTLNLGHNNISNEGILRLKEGLLQNRSLLRIGLQAAKISCEGAIALAEFVADSPELLRMDLRENDIKTAGLMALSLSLKHNTTVNRIDLDKEPKKENGVKDYAEQQERLIQDINSYLQRNRELAQKRAEEQSAAYEAQNAKAATEDGASDEKSLPENATEATEEQVPVAKGVTSEAEAPPADSCHPKHHPDSLKFVEQDQVRPQESLDSPAFAPDGAVTFSVNSDKVQFMKNVGNVIKEDEEEGHEAQCDDKDIEKDVDQECQEQGADNDNEADKMEVSSQTSVLSPLTSEEQISGGDSDSTLPLSQDAKLTEAPVKPLNTAPIPCVPPPSSLTPLMVQTIPLGASPPSFDLPRQTSPAASPTRAKRVFRINRVTETSPCPSPASSPVATHPAGGSFDAILSSQEHMGTVEKTQTEVHENTGPSLVTHSSETEKETNDKTPNEAASVEETPVVTGTNLEAGDSIKVTDETTVQLQHTGEKDNAGVSESTVDSRAHIQHCGVTGDKSDNGEEPVLLNTGDGSLQAGPETDGQKAENYVVDILQGAVKTYQEKLCEDPEKTESAAIESHIADHSVQCPSDDSANVDVDSSTSDVLVVGNKTKENKLETTQCDSAQDNSLLTSCTKTCDTANVQTTMSAGGEDVAENTTPPDLWDVDEGENEEKPDFHSSLTMNGMTRELAKVLDSLEETPQEPSTPNDLREMVAAALSEQTTENETTEEVPQEDTSENT</sequence>
<keyword evidence="1" id="KW-0433">Leucine-rich repeat</keyword>
<dbReference type="KEGG" id="lak:106151011"/>
<feature type="compositionally biased region" description="Acidic residues" evidence="4">
    <location>
        <begin position="1072"/>
        <end position="1086"/>
    </location>
</feature>
<dbReference type="AlphaFoldDB" id="A0A1S3H074"/>
<keyword evidence="5" id="KW-1185">Reference proteome</keyword>
<feature type="region of interest" description="Disordered" evidence="4">
    <location>
        <begin position="481"/>
        <end position="573"/>
    </location>
</feature>
<dbReference type="Gene3D" id="3.80.10.10">
    <property type="entry name" value="Ribonuclease Inhibitor"/>
    <property type="match status" value="4"/>
</dbReference>
<dbReference type="SUPFAM" id="SSF52047">
    <property type="entry name" value="RNI-like"/>
    <property type="match status" value="1"/>
</dbReference>
<feature type="region of interest" description="Disordered" evidence="4">
    <location>
        <begin position="772"/>
        <end position="892"/>
    </location>
</feature>
<feature type="compositionally biased region" description="Acidic residues" evidence="4">
    <location>
        <begin position="619"/>
        <end position="630"/>
    </location>
</feature>
<reference evidence="6" key="1">
    <citation type="submission" date="2025-08" db="UniProtKB">
        <authorList>
            <consortium name="RefSeq"/>
        </authorList>
    </citation>
    <scope>IDENTIFICATION</scope>
    <source>
        <tissue evidence="6">Gonads</tissue>
    </source>
</reference>
<dbReference type="InParanoid" id="A0A1S3H074"/>
<dbReference type="OrthoDB" id="10034042at2759"/>
<dbReference type="GeneID" id="106151011"/>
<dbReference type="PANTHER" id="PTHR24112:SF9">
    <property type="entry name" value="PROTEIN PHOSPHATASE 1 REGULATORY SUBUNIT 37"/>
    <property type="match status" value="1"/>
</dbReference>
<feature type="region of interest" description="Disordered" evidence="4">
    <location>
        <begin position="1043"/>
        <end position="1086"/>
    </location>
</feature>
<gene>
    <name evidence="6" type="primary">LOC106151011</name>
</gene>
<feature type="compositionally biased region" description="Basic and acidic residues" evidence="4">
    <location>
        <begin position="604"/>
        <end position="618"/>
    </location>
</feature>
<organism evidence="5 6">
    <name type="scientific">Lingula anatina</name>
    <name type="common">Brachiopod</name>
    <name type="synonym">Lingula unguis</name>
    <dbReference type="NCBI Taxonomy" id="7574"/>
    <lineage>
        <taxon>Eukaryota</taxon>
        <taxon>Metazoa</taxon>
        <taxon>Spiralia</taxon>
        <taxon>Lophotrochozoa</taxon>
        <taxon>Brachiopoda</taxon>
        <taxon>Linguliformea</taxon>
        <taxon>Lingulata</taxon>
        <taxon>Lingulida</taxon>
        <taxon>Linguloidea</taxon>
        <taxon>Lingulidae</taxon>
        <taxon>Lingula</taxon>
    </lineage>
</organism>
<dbReference type="Proteomes" id="UP000085678">
    <property type="component" value="Unplaced"/>
</dbReference>
<dbReference type="CDD" id="cd00116">
    <property type="entry name" value="LRR_RI"/>
    <property type="match status" value="1"/>
</dbReference>
<evidence type="ECO:0000256" key="1">
    <source>
        <dbReference type="ARBA" id="ARBA00022614"/>
    </source>
</evidence>
<comment type="similarity">
    <text evidence="3">Belongs to the PPP1R37 family.</text>
</comment>
<feature type="compositionally biased region" description="Polar residues" evidence="4">
    <location>
        <begin position="637"/>
        <end position="664"/>
    </location>
</feature>
<feature type="compositionally biased region" description="Basic and acidic residues" evidence="4">
    <location>
        <begin position="548"/>
        <end position="561"/>
    </location>
</feature>
<dbReference type="SMART" id="SM00368">
    <property type="entry name" value="LRR_RI"/>
    <property type="match status" value="7"/>
</dbReference>
<evidence type="ECO:0000256" key="4">
    <source>
        <dbReference type="SAM" id="MobiDB-lite"/>
    </source>
</evidence>